<name>A0ABQ5BF09_9ASTR</name>
<comment type="caution">
    <text evidence="2">The sequence shown here is derived from an EMBL/GenBank/DDBJ whole genome shotgun (WGS) entry which is preliminary data.</text>
</comment>
<evidence type="ECO:0000256" key="1">
    <source>
        <dbReference type="SAM" id="MobiDB-lite"/>
    </source>
</evidence>
<reference evidence="2" key="1">
    <citation type="journal article" date="2022" name="Int. J. Mol. Sci.">
        <title>Draft Genome of Tanacetum Coccineum: Genomic Comparison of Closely Related Tanacetum-Family Plants.</title>
        <authorList>
            <person name="Yamashiro T."/>
            <person name="Shiraishi A."/>
            <person name="Nakayama K."/>
            <person name="Satake H."/>
        </authorList>
    </citation>
    <scope>NUCLEOTIDE SEQUENCE</scope>
</reference>
<reference evidence="2" key="2">
    <citation type="submission" date="2022-01" db="EMBL/GenBank/DDBJ databases">
        <authorList>
            <person name="Yamashiro T."/>
            <person name="Shiraishi A."/>
            <person name="Satake H."/>
            <person name="Nakayama K."/>
        </authorList>
    </citation>
    <scope>NUCLEOTIDE SEQUENCE</scope>
</reference>
<sequence length="135" mass="15884">MENEGFMEVRHKRQDNWKSNRNPVHNNKKGESVNAERHGKQKNGIYVRKQNVNQNQNEQIGNKAENNKGQENGREETRKWEEDRRKEKEDLRDDIEDVMESENLCARMCSGGLVGNTCPRRDVIIYITQNTKNDL</sequence>
<dbReference type="EMBL" id="BQNB010013126">
    <property type="protein sequence ID" value="GJT12166.1"/>
    <property type="molecule type" value="Genomic_DNA"/>
</dbReference>
<dbReference type="Proteomes" id="UP001151760">
    <property type="component" value="Unassembled WGS sequence"/>
</dbReference>
<accession>A0ABQ5BF09</accession>
<gene>
    <name evidence="2" type="ORF">Tco_0859208</name>
</gene>
<organism evidence="2 3">
    <name type="scientific">Tanacetum coccineum</name>
    <dbReference type="NCBI Taxonomy" id="301880"/>
    <lineage>
        <taxon>Eukaryota</taxon>
        <taxon>Viridiplantae</taxon>
        <taxon>Streptophyta</taxon>
        <taxon>Embryophyta</taxon>
        <taxon>Tracheophyta</taxon>
        <taxon>Spermatophyta</taxon>
        <taxon>Magnoliopsida</taxon>
        <taxon>eudicotyledons</taxon>
        <taxon>Gunneridae</taxon>
        <taxon>Pentapetalae</taxon>
        <taxon>asterids</taxon>
        <taxon>campanulids</taxon>
        <taxon>Asterales</taxon>
        <taxon>Asteraceae</taxon>
        <taxon>Asteroideae</taxon>
        <taxon>Anthemideae</taxon>
        <taxon>Anthemidinae</taxon>
        <taxon>Tanacetum</taxon>
    </lineage>
</organism>
<evidence type="ECO:0000313" key="2">
    <source>
        <dbReference type="EMBL" id="GJT12166.1"/>
    </source>
</evidence>
<feature type="compositionally biased region" description="Polar residues" evidence="1">
    <location>
        <begin position="50"/>
        <end position="60"/>
    </location>
</feature>
<protein>
    <submittedName>
        <fullName evidence="2">Uncharacterized protein</fullName>
    </submittedName>
</protein>
<feature type="region of interest" description="Disordered" evidence="1">
    <location>
        <begin position="1"/>
        <end position="94"/>
    </location>
</feature>
<keyword evidence="3" id="KW-1185">Reference proteome</keyword>
<feature type="compositionally biased region" description="Basic and acidic residues" evidence="1">
    <location>
        <begin position="28"/>
        <end position="38"/>
    </location>
</feature>
<feature type="compositionally biased region" description="Basic and acidic residues" evidence="1">
    <location>
        <begin position="65"/>
        <end position="91"/>
    </location>
</feature>
<evidence type="ECO:0000313" key="3">
    <source>
        <dbReference type="Proteomes" id="UP001151760"/>
    </source>
</evidence>
<proteinExistence type="predicted"/>